<name>A0AAV2T081_CALDB</name>
<sequence length="350" mass="39704">MLPPGVMLVGGGWSAVAEQLESLNGRRTSTFIKKFWIDLIGELQKATQTPKDMMGRFSAFIEEHCKSEHGEISPAFGLFIQDLFCSIQLEDFCIPAMFLSLLFERYGVKTVGALVPLQIKALLAHNYSIGDDEQLRPSDVVDHLRRWSHLLSGTLFEEFNRTPGLSPRHLQLDNIRLAYRLTVNAVGKAGPCTDESFKAAFEYLVTVEATNRFIWDCCICYFTDLMFSALSDLHTRAKRIACSQLIASDKMASSDLKGENSELVRSMGVELQNFGKRAMKFAQIESHPTSDSNFADSLFRLVCSIYDQVATLIFYDVGLRQNIHRVLWDILYGDRHSQSVERWCEFWLGI</sequence>
<dbReference type="Proteomes" id="UP001497525">
    <property type="component" value="Unassembled WGS sequence"/>
</dbReference>
<proteinExistence type="predicted"/>
<dbReference type="EMBL" id="CAXLJL010000076">
    <property type="protein sequence ID" value="CAL5130853.1"/>
    <property type="molecule type" value="Genomic_DNA"/>
</dbReference>
<evidence type="ECO:0000313" key="2">
    <source>
        <dbReference type="Proteomes" id="UP001497525"/>
    </source>
</evidence>
<gene>
    <name evidence="1" type="ORF">CDAUBV1_LOCUS3067</name>
</gene>
<dbReference type="AlphaFoldDB" id="A0AAV2T081"/>
<protein>
    <submittedName>
        <fullName evidence="1">Uncharacterized protein</fullName>
    </submittedName>
</protein>
<evidence type="ECO:0000313" key="1">
    <source>
        <dbReference type="EMBL" id="CAL5130853.1"/>
    </source>
</evidence>
<reference evidence="1" key="1">
    <citation type="submission" date="2024-06" db="EMBL/GenBank/DDBJ databases">
        <authorList>
            <person name="Liu X."/>
            <person name="Lenzi L."/>
            <person name="Haldenby T S."/>
            <person name="Uol C."/>
        </authorList>
    </citation>
    <scope>NUCLEOTIDE SEQUENCE</scope>
</reference>
<accession>A0AAV2T081</accession>
<comment type="caution">
    <text evidence="1">The sequence shown here is derived from an EMBL/GenBank/DDBJ whole genome shotgun (WGS) entry which is preliminary data.</text>
</comment>
<organism evidence="1 2">
    <name type="scientific">Calicophoron daubneyi</name>
    <name type="common">Rumen fluke</name>
    <name type="synonym">Paramphistomum daubneyi</name>
    <dbReference type="NCBI Taxonomy" id="300641"/>
    <lineage>
        <taxon>Eukaryota</taxon>
        <taxon>Metazoa</taxon>
        <taxon>Spiralia</taxon>
        <taxon>Lophotrochozoa</taxon>
        <taxon>Platyhelminthes</taxon>
        <taxon>Trematoda</taxon>
        <taxon>Digenea</taxon>
        <taxon>Plagiorchiida</taxon>
        <taxon>Pronocephalata</taxon>
        <taxon>Paramphistomoidea</taxon>
        <taxon>Paramphistomidae</taxon>
        <taxon>Calicophoron</taxon>
    </lineage>
</organism>